<evidence type="ECO:0000256" key="3">
    <source>
        <dbReference type="ARBA" id="ARBA00022499"/>
    </source>
</evidence>
<keyword evidence="10" id="KW-0238">DNA-binding</keyword>
<evidence type="ECO:0000256" key="12">
    <source>
        <dbReference type="ARBA" id="ARBA00023242"/>
    </source>
</evidence>
<dbReference type="InterPro" id="IPR036236">
    <property type="entry name" value="Znf_C2H2_sf"/>
</dbReference>
<comment type="similarity">
    <text evidence="2">Belongs to the krueppel C2H2-type zinc-finger protein family.</text>
</comment>
<evidence type="ECO:0000256" key="6">
    <source>
        <dbReference type="ARBA" id="ARBA00022771"/>
    </source>
</evidence>
<dbReference type="AlphaFoldDB" id="A0A8D2P398"/>
<evidence type="ECO:0000256" key="10">
    <source>
        <dbReference type="ARBA" id="ARBA00023125"/>
    </source>
</evidence>
<name>A0A8D2P398_ZOSLA</name>
<comment type="subcellular location">
    <subcellularLocation>
        <location evidence="1">Nucleus</location>
    </subcellularLocation>
</comment>
<sequence>MWDELYHTGERPYECSECGKGFTTSSDLLQHQRIHREERPFYCPDCRKGFKRNSTLIRHRRIHTGERPHESPLTGVVALDTSSELQPQSVASVLESREMMNGPRHLQGVFGG</sequence>
<dbReference type="GO" id="GO:0000978">
    <property type="term" value="F:RNA polymerase II cis-regulatory region sequence-specific DNA binding"/>
    <property type="evidence" value="ECO:0007669"/>
    <property type="project" value="TreeGrafter"/>
</dbReference>
<evidence type="ECO:0000256" key="7">
    <source>
        <dbReference type="ARBA" id="ARBA00022833"/>
    </source>
</evidence>
<keyword evidence="9" id="KW-0805">Transcription regulation</keyword>
<keyword evidence="3" id="KW-1017">Isopeptide bond</keyword>
<keyword evidence="11" id="KW-0804">Transcription</keyword>
<evidence type="ECO:0000259" key="14">
    <source>
        <dbReference type="PROSITE" id="PS50157"/>
    </source>
</evidence>
<dbReference type="PROSITE" id="PS50157">
    <property type="entry name" value="ZINC_FINGER_C2H2_2"/>
    <property type="match status" value="2"/>
</dbReference>
<protein>
    <recommendedName>
        <fullName evidence="14">C2H2-type domain-containing protein</fullName>
    </recommendedName>
</protein>
<keyword evidence="5" id="KW-0677">Repeat</keyword>
<evidence type="ECO:0000256" key="1">
    <source>
        <dbReference type="ARBA" id="ARBA00004123"/>
    </source>
</evidence>
<dbReference type="GO" id="GO:0008270">
    <property type="term" value="F:zinc ion binding"/>
    <property type="evidence" value="ECO:0007669"/>
    <property type="project" value="UniProtKB-KW"/>
</dbReference>
<dbReference type="SMART" id="SM00355">
    <property type="entry name" value="ZnF_C2H2"/>
    <property type="match status" value="2"/>
</dbReference>
<feature type="domain" description="C2H2-type" evidence="14">
    <location>
        <begin position="13"/>
        <end position="40"/>
    </location>
</feature>
<evidence type="ECO:0000256" key="9">
    <source>
        <dbReference type="ARBA" id="ARBA00023015"/>
    </source>
</evidence>
<proteinExistence type="inferred from homology"/>
<dbReference type="InterPro" id="IPR013087">
    <property type="entry name" value="Znf_C2H2_type"/>
</dbReference>
<evidence type="ECO:0000313" key="15">
    <source>
        <dbReference type="Ensembl" id="ENSZLMP00000007159.1"/>
    </source>
</evidence>
<accession>A0A8D2P398</accession>
<evidence type="ECO:0000256" key="4">
    <source>
        <dbReference type="ARBA" id="ARBA00022723"/>
    </source>
</evidence>
<feature type="domain" description="C2H2-type" evidence="14">
    <location>
        <begin position="41"/>
        <end position="68"/>
    </location>
</feature>
<dbReference type="Ensembl" id="ENSZLMT00000007357.1">
    <property type="protein sequence ID" value="ENSZLMP00000007159.1"/>
    <property type="gene ID" value="ENSZLMG00000005046.1"/>
</dbReference>
<dbReference type="SUPFAM" id="SSF57667">
    <property type="entry name" value="beta-beta-alpha zinc fingers"/>
    <property type="match status" value="1"/>
</dbReference>
<dbReference type="GO" id="GO:0005634">
    <property type="term" value="C:nucleus"/>
    <property type="evidence" value="ECO:0007669"/>
    <property type="project" value="UniProtKB-SubCell"/>
</dbReference>
<evidence type="ECO:0000256" key="8">
    <source>
        <dbReference type="ARBA" id="ARBA00022843"/>
    </source>
</evidence>
<keyword evidence="12" id="KW-0539">Nucleus</keyword>
<dbReference type="PANTHER" id="PTHR23226">
    <property type="entry name" value="ZINC FINGER AND SCAN DOMAIN-CONTAINING"/>
    <property type="match status" value="1"/>
</dbReference>
<dbReference type="Proteomes" id="UP000694401">
    <property type="component" value="Unassembled WGS sequence"/>
</dbReference>
<keyword evidence="7" id="KW-0862">Zinc</keyword>
<keyword evidence="6 13" id="KW-0863">Zinc-finger</keyword>
<dbReference type="PANTHER" id="PTHR23226:SF366">
    <property type="entry name" value="ZINC FINGER PROTEIN ZFP2"/>
    <property type="match status" value="1"/>
</dbReference>
<dbReference type="FunFam" id="3.30.160.60:FF:000321">
    <property type="entry name" value="myeloid zinc finger 1 isoform X1"/>
    <property type="match status" value="1"/>
</dbReference>
<dbReference type="GO" id="GO:0000981">
    <property type="term" value="F:DNA-binding transcription factor activity, RNA polymerase II-specific"/>
    <property type="evidence" value="ECO:0007669"/>
    <property type="project" value="TreeGrafter"/>
</dbReference>
<evidence type="ECO:0000256" key="11">
    <source>
        <dbReference type="ARBA" id="ARBA00023163"/>
    </source>
</evidence>
<dbReference type="Gene3D" id="3.30.160.60">
    <property type="entry name" value="Classic Zinc Finger"/>
    <property type="match status" value="2"/>
</dbReference>
<reference evidence="15" key="2">
    <citation type="submission" date="2025-09" db="UniProtKB">
        <authorList>
            <consortium name="Ensembl"/>
        </authorList>
    </citation>
    <scope>IDENTIFICATION</scope>
</reference>
<evidence type="ECO:0000256" key="13">
    <source>
        <dbReference type="PROSITE-ProRule" id="PRU00042"/>
    </source>
</evidence>
<keyword evidence="8" id="KW-0832">Ubl conjugation</keyword>
<evidence type="ECO:0000256" key="2">
    <source>
        <dbReference type="ARBA" id="ARBA00006991"/>
    </source>
</evidence>
<keyword evidence="4" id="KW-0479">Metal-binding</keyword>
<keyword evidence="16" id="KW-1185">Reference proteome</keyword>
<evidence type="ECO:0000256" key="5">
    <source>
        <dbReference type="ARBA" id="ARBA00022737"/>
    </source>
</evidence>
<dbReference type="Pfam" id="PF00096">
    <property type="entry name" value="zf-C2H2"/>
    <property type="match status" value="2"/>
</dbReference>
<dbReference type="PROSITE" id="PS00028">
    <property type="entry name" value="ZINC_FINGER_C2H2_1"/>
    <property type="match status" value="2"/>
</dbReference>
<evidence type="ECO:0000313" key="16">
    <source>
        <dbReference type="Proteomes" id="UP000694401"/>
    </source>
</evidence>
<dbReference type="FunFam" id="3.30.160.60:FF:000295">
    <property type="entry name" value="zinc finger protein 19"/>
    <property type="match status" value="1"/>
</dbReference>
<reference evidence="15" key="1">
    <citation type="submission" date="2025-08" db="UniProtKB">
        <authorList>
            <consortium name="Ensembl"/>
        </authorList>
    </citation>
    <scope>IDENTIFICATION</scope>
</reference>
<organism evidence="15 16">
    <name type="scientific">Zosterops lateralis melanops</name>
    <dbReference type="NCBI Taxonomy" id="1220523"/>
    <lineage>
        <taxon>Eukaryota</taxon>
        <taxon>Metazoa</taxon>
        <taxon>Chordata</taxon>
        <taxon>Craniata</taxon>
        <taxon>Vertebrata</taxon>
        <taxon>Euteleostomi</taxon>
        <taxon>Archelosauria</taxon>
        <taxon>Archosauria</taxon>
        <taxon>Dinosauria</taxon>
        <taxon>Saurischia</taxon>
        <taxon>Theropoda</taxon>
        <taxon>Coelurosauria</taxon>
        <taxon>Aves</taxon>
        <taxon>Neognathae</taxon>
        <taxon>Neoaves</taxon>
        <taxon>Telluraves</taxon>
        <taxon>Australaves</taxon>
        <taxon>Passeriformes</taxon>
        <taxon>Sylvioidea</taxon>
        <taxon>Zosteropidae</taxon>
        <taxon>Zosterops</taxon>
    </lineage>
</organism>